<dbReference type="GO" id="GO:0006952">
    <property type="term" value="P:defense response"/>
    <property type="evidence" value="ECO:0007669"/>
    <property type="project" value="InterPro"/>
</dbReference>
<keyword evidence="4" id="KW-1015">Disulfide bond</keyword>
<keyword evidence="8" id="KW-1185">Reference proteome</keyword>
<evidence type="ECO:0000256" key="3">
    <source>
        <dbReference type="ARBA" id="ARBA00022729"/>
    </source>
</evidence>
<comment type="subcellular location">
    <subcellularLocation>
        <location evidence="1">Secreted</location>
    </subcellularLocation>
</comment>
<proteinExistence type="predicted"/>
<evidence type="ECO:0000256" key="1">
    <source>
        <dbReference type="ARBA" id="ARBA00004613"/>
    </source>
</evidence>
<keyword evidence="3 5" id="KW-0732">Signal</keyword>
<dbReference type="Gene3D" id="3.30.30.10">
    <property type="entry name" value="Knottin, scorpion toxin-like"/>
    <property type="match status" value="1"/>
</dbReference>
<dbReference type="GO" id="GO:0005576">
    <property type="term" value="C:extracellular region"/>
    <property type="evidence" value="ECO:0007669"/>
    <property type="project" value="UniProtKB-SubCell"/>
</dbReference>
<reference evidence="7" key="1">
    <citation type="submission" date="2022-07" db="EMBL/GenBank/DDBJ databases">
        <authorList>
            <person name="Macas J."/>
            <person name="Novak P."/>
            <person name="Neumann P."/>
        </authorList>
    </citation>
    <scope>NUCLEOTIDE SEQUENCE</scope>
</reference>
<evidence type="ECO:0000256" key="5">
    <source>
        <dbReference type="SAM" id="SignalP"/>
    </source>
</evidence>
<evidence type="ECO:0000256" key="4">
    <source>
        <dbReference type="ARBA" id="ARBA00023157"/>
    </source>
</evidence>
<feature type="chain" id="PRO_5043628309" description="Knottins-like domain-containing protein" evidence="5">
    <location>
        <begin position="21"/>
        <end position="79"/>
    </location>
</feature>
<organism evidence="7 8">
    <name type="scientific">Cuscuta epithymum</name>
    <dbReference type="NCBI Taxonomy" id="186058"/>
    <lineage>
        <taxon>Eukaryota</taxon>
        <taxon>Viridiplantae</taxon>
        <taxon>Streptophyta</taxon>
        <taxon>Embryophyta</taxon>
        <taxon>Tracheophyta</taxon>
        <taxon>Spermatophyta</taxon>
        <taxon>Magnoliopsida</taxon>
        <taxon>eudicotyledons</taxon>
        <taxon>Gunneridae</taxon>
        <taxon>Pentapetalae</taxon>
        <taxon>asterids</taxon>
        <taxon>lamiids</taxon>
        <taxon>Solanales</taxon>
        <taxon>Convolvulaceae</taxon>
        <taxon>Cuscuteae</taxon>
        <taxon>Cuscuta</taxon>
        <taxon>Cuscuta subgen. Cuscuta</taxon>
    </lineage>
</organism>
<dbReference type="InterPro" id="IPR008176">
    <property type="entry name" value="Defensin_plant"/>
</dbReference>
<gene>
    <name evidence="7" type="ORF">CEPIT_LOCUS8749</name>
</gene>
<dbReference type="SMART" id="SM00505">
    <property type="entry name" value="Knot1"/>
    <property type="match status" value="1"/>
</dbReference>
<dbReference type="CDD" id="cd00107">
    <property type="entry name" value="Knot1"/>
    <property type="match status" value="1"/>
</dbReference>
<comment type="caution">
    <text evidence="7">The sequence shown here is derived from an EMBL/GenBank/DDBJ whole genome shotgun (WGS) entry which is preliminary data.</text>
</comment>
<evidence type="ECO:0000313" key="7">
    <source>
        <dbReference type="EMBL" id="CAH9083965.1"/>
    </source>
</evidence>
<evidence type="ECO:0000259" key="6">
    <source>
        <dbReference type="SMART" id="SM00505"/>
    </source>
</evidence>
<dbReference type="AlphaFoldDB" id="A0AAV0CVJ6"/>
<dbReference type="Proteomes" id="UP001152523">
    <property type="component" value="Unassembled WGS sequence"/>
</dbReference>
<sequence>MAPSLRSFAAIFLFVMLFMATEMGGGGMVAEGRMCETGSGRFKGACMRDSNCRTVCQGEGFTDGDCQGLRRRCRCKKPC</sequence>
<dbReference type="PROSITE" id="PS00940">
    <property type="entry name" value="GAMMA_THIONIN"/>
    <property type="match status" value="1"/>
</dbReference>
<keyword evidence="2" id="KW-0964">Secreted</keyword>
<dbReference type="Pfam" id="PF00304">
    <property type="entry name" value="Gamma-thionin"/>
    <property type="match status" value="1"/>
</dbReference>
<evidence type="ECO:0000313" key="8">
    <source>
        <dbReference type="Proteomes" id="UP001152523"/>
    </source>
</evidence>
<dbReference type="SUPFAM" id="SSF57095">
    <property type="entry name" value="Scorpion toxin-like"/>
    <property type="match status" value="1"/>
</dbReference>
<protein>
    <recommendedName>
        <fullName evidence="6">Knottins-like domain-containing protein</fullName>
    </recommendedName>
</protein>
<dbReference type="PANTHER" id="PTHR33147">
    <property type="entry name" value="DEFENSIN-LIKE PROTEIN 1"/>
    <property type="match status" value="1"/>
</dbReference>
<evidence type="ECO:0000256" key="2">
    <source>
        <dbReference type="ARBA" id="ARBA00022525"/>
    </source>
</evidence>
<feature type="signal peptide" evidence="5">
    <location>
        <begin position="1"/>
        <end position="20"/>
    </location>
</feature>
<dbReference type="PANTHER" id="PTHR33147:SF39">
    <property type="entry name" value="DRO1 PROTEIN-RELATED"/>
    <property type="match status" value="1"/>
</dbReference>
<feature type="domain" description="Knottins-like" evidence="6">
    <location>
        <begin position="34"/>
        <end position="79"/>
    </location>
</feature>
<dbReference type="PRINTS" id="PR00288">
    <property type="entry name" value="PUROTHIONIN"/>
</dbReference>
<accession>A0AAV0CVJ6</accession>
<dbReference type="EMBL" id="CAMAPF010000045">
    <property type="protein sequence ID" value="CAH9083965.1"/>
    <property type="molecule type" value="Genomic_DNA"/>
</dbReference>
<dbReference type="InterPro" id="IPR036574">
    <property type="entry name" value="Scorpion_toxin-like_sf"/>
</dbReference>
<name>A0AAV0CVJ6_9ASTE</name>
<dbReference type="InterPro" id="IPR003614">
    <property type="entry name" value="Knottins"/>
</dbReference>